<keyword evidence="3 8" id="KW-0812">Transmembrane</keyword>
<dbReference type="GO" id="GO:0009252">
    <property type="term" value="P:peptidoglycan biosynthetic process"/>
    <property type="evidence" value="ECO:0007669"/>
    <property type="project" value="UniProtKB-KW"/>
</dbReference>
<dbReference type="AlphaFoldDB" id="A0A6J6U8Q0"/>
<keyword evidence="5" id="KW-0573">Peptidoglycan synthesis</keyword>
<feature type="transmembrane region" description="Helical" evidence="8">
    <location>
        <begin position="410"/>
        <end position="434"/>
    </location>
</feature>
<feature type="transmembrane region" description="Helical" evidence="8">
    <location>
        <begin position="309"/>
        <end position="330"/>
    </location>
</feature>
<dbReference type="Pfam" id="PF03023">
    <property type="entry name" value="MurJ"/>
    <property type="match status" value="1"/>
</dbReference>
<evidence type="ECO:0000313" key="9">
    <source>
        <dbReference type="EMBL" id="CAB4754983.1"/>
    </source>
</evidence>
<feature type="transmembrane region" description="Helical" evidence="8">
    <location>
        <begin position="373"/>
        <end position="398"/>
    </location>
</feature>
<feature type="transmembrane region" description="Helical" evidence="8">
    <location>
        <begin position="275"/>
        <end position="297"/>
    </location>
</feature>
<protein>
    <submittedName>
        <fullName evidence="9">Unannotated protein</fullName>
    </submittedName>
</protein>
<dbReference type="NCBIfam" id="TIGR01695">
    <property type="entry name" value="murJ_mviN"/>
    <property type="match status" value="1"/>
</dbReference>
<dbReference type="PANTHER" id="PTHR47019">
    <property type="entry name" value="LIPID II FLIPPASE MURJ"/>
    <property type="match status" value="1"/>
</dbReference>
<feature type="transmembrane region" description="Helical" evidence="8">
    <location>
        <begin position="104"/>
        <end position="126"/>
    </location>
</feature>
<dbReference type="GO" id="GO:0015648">
    <property type="term" value="F:lipid-linked peptidoglycan transporter activity"/>
    <property type="evidence" value="ECO:0007669"/>
    <property type="project" value="TreeGrafter"/>
</dbReference>
<evidence type="ECO:0000256" key="4">
    <source>
        <dbReference type="ARBA" id="ARBA00022960"/>
    </source>
</evidence>
<dbReference type="PRINTS" id="PR01806">
    <property type="entry name" value="VIRFACTRMVIN"/>
</dbReference>
<name>A0A6J6U8Q0_9ZZZZ</name>
<evidence type="ECO:0000256" key="2">
    <source>
        <dbReference type="ARBA" id="ARBA00022475"/>
    </source>
</evidence>
<dbReference type="InterPro" id="IPR051050">
    <property type="entry name" value="Lipid_II_flippase_MurJ/MviN"/>
</dbReference>
<evidence type="ECO:0000256" key="6">
    <source>
        <dbReference type="ARBA" id="ARBA00022989"/>
    </source>
</evidence>
<feature type="transmembrane region" description="Helical" evidence="8">
    <location>
        <begin position="196"/>
        <end position="218"/>
    </location>
</feature>
<keyword evidence="7 8" id="KW-0472">Membrane</keyword>
<proteinExistence type="predicted"/>
<keyword evidence="2" id="KW-1003">Cell membrane</keyword>
<dbReference type="GO" id="GO:0008360">
    <property type="term" value="P:regulation of cell shape"/>
    <property type="evidence" value="ECO:0007669"/>
    <property type="project" value="UniProtKB-KW"/>
</dbReference>
<evidence type="ECO:0000256" key="1">
    <source>
        <dbReference type="ARBA" id="ARBA00004651"/>
    </source>
</evidence>
<dbReference type="EMBL" id="CAEZYZ010000167">
    <property type="protein sequence ID" value="CAB4754983.1"/>
    <property type="molecule type" value="Genomic_DNA"/>
</dbReference>
<evidence type="ECO:0000256" key="3">
    <source>
        <dbReference type="ARBA" id="ARBA00022692"/>
    </source>
</evidence>
<accession>A0A6J6U8Q0</accession>
<comment type="subcellular location">
    <subcellularLocation>
        <location evidence="1">Cell membrane</location>
        <topology evidence="1">Multi-pass membrane protein</topology>
    </subcellularLocation>
</comment>
<evidence type="ECO:0000256" key="8">
    <source>
        <dbReference type="SAM" id="Phobius"/>
    </source>
</evidence>
<feature type="transmembrane region" description="Helical" evidence="8">
    <location>
        <begin position="71"/>
        <end position="92"/>
    </location>
</feature>
<dbReference type="GO" id="GO:0034204">
    <property type="term" value="P:lipid translocation"/>
    <property type="evidence" value="ECO:0007669"/>
    <property type="project" value="TreeGrafter"/>
</dbReference>
<dbReference type="InterPro" id="IPR004268">
    <property type="entry name" value="MurJ"/>
</dbReference>
<dbReference type="GO" id="GO:0005886">
    <property type="term" value="C:plasma membrane"/>
    <property type="evidence" value="ECO:0007669"/>
    <property type="project" value="UniProtKB-SubCell"/>
</dbReference>
<organism evidence="9">
    <name type="scientific">freshwater metagenome</name>
    <dbReference type="NCBI Taxonomy" id="449393"/>
    <lineage>
        <taxon>unclassified sequences</taxon>
        <taxon>metagenomes</taxon>
        <taxon>ecological metagenomes</taxon>
    </lineage>
</organism>
<keyword evidence="4" id="KW-0133">Cell shape</keyword>
<reference evidence="9" key="1">
    <citation type="submission" date="2020-05" db="EMBL/GenBank/DDBJ databases">
        <authorList>
            <person name="Chiriac C."/>
            <person name="Salcher M."/>
            <person name="Ghai R."/>
            <person name="Kavagutti S V."/>
        </authorList>
    </citation>
    <scope>NUCLEOTIDE SEQUENCE</scope>
</reference>
<sequence>MLLLLSIVAVLAAPLIVDLYTPADYPRAEFELAVAFARLCLPQILFYGIYTMLSQVLNARGQFGAPMFAPIANNVVAIATFLLFISVAGTSAAADGVLTSSQVLILGIGTTLGVVVQALILIPLLVRSGHVWRLRFDWRDAGLGRAGVLAFWTIALVLVNQATYVVVARLATQANVDATVAGVTAAGLTTYQKAHLVFMLPHSVITVSIVTAMLPALSRIAHSGDLPRVGREIGSTMRLAASFIVPIAAILLVTGSGIAVLLFGYGAAIPAQAAIMGQIVSVFMLSLLPFTLFYVLLRGFYALEDTRTPFFITVVFSLIWLALAVPLFRLVGSGGPQVASLAFSYGISYWVGMAIAWFMLARRVGGLDSARTIGAVARMLGAGAFALLCMLGVRALLLTYVTGPATADKWAVLATVASVAVTGSVAYFVAAWILRISEVSAMMEVVKRKVFKR</sequence>
<gene>
    <name evidence="9" type="ORF">UFOPK2810_01022</name>
</gene>
<keyword evidence="6 8" id="KW-1133">Transmembrane helix</keyword>
<feature type="transmembrane region" description="Helical" evidence="8">
    <location>
        <begin position="146"/>
        <end position="167"/>
    </location>
</feature>
<feature type="transmembrane region" description="Helical" evidence="8">
    <location>
        <begin position="239"/>
        <end position="263"/>
    </location>
</feature>
<dbReference type="PANTHER" id="PTHR47019:SF1">
    <property type="entry name" value="LIPID II FLIPPASE MURJ"/>
    <property type="match status" value="1"/>
</dbReference>
<feature type="transmembrane region" description="Helical" evidence="8">
    <location>
        <begin position="342"/>
        <end position="361"/>
    </location>
</feature>
<feature type="transmembrane region" description="Helical" evidence="8">
    <location>
        <begin position="30"/>
        <end position="50"/>
    </location>
</feature>
<evidence type="ECO:0000256" key="7">
    <source>
        <dbReference type="ARBA" id="ARBA00023136"/>
    </source>
</evidence>
<evidence type="ECO:0000256" key="5">
    <source>
        <dbReference type="ARBA" id="ARBA00022984"/>
    </source>
</evidence>